<feature type="non-terminal residue" evidence="7">
    <location>
        <position position="136"/>
    </location>
</feature>
<evidence type="ECO:0000256" key="2">
    <source>
        <dbReference type="ARBA" id="ARBA00004496"/>
    </source>
</evidence>
<evidence type="ECO:0000256" key="5">
    <source>
        <dbReference type="ARBA" id="ARBA00023242"/>
    </source>
</evidence>
<dbReference type="GO" id="GO:0005681">
    <property type="term" value="C:spliceosomal complex"/>
    <property type="evidence" value="ECO:0007669"/>
    <property type="project" value="TreeGrafter"/>
</dbReference>
<comment type="subcellular location">
    <subcellularLocation>
        <location evidence="2">Cytoplasm</location>
    </subcellularLocation>
    <subcellularLocation>
        <location evidence="1">Nucleus</location>
    </subcellularLocation>
</comment>
<accession>A0A165DJ12</accession>
<keyword evidence="8" id="KW-1185">Reference proteome</keyword>
<evidence type="ECO:0000259" key="6">
    <source>
        <dbReference type="PROSITE" id="PS50076"/>
    </source>
</evidence>
<dbReference type="SUPFAM" id="SSF46565">
    <property type="entry name" value="Chaperone J-domain"/>
    <property type="match status" value="1"/>
</dbReference>
<dbReference type="OrthoDB" id="376357at2759"/>
<name>A0A165DJ12_EXIGL</name>
<dbReference type="STRING" id="1314781.A0A165DJ12"/>
<dbReference type="PANTHER" id="PTHR44313:SF1">
    <property type="entry name" value="DNAJ HOMOLOG SUBFAMILY C MEMBER 17"/>
    <property type="match status" value="1"/>
</dbReference>
<dbReference type="CDD" id="cd06257">
    <property type="entry name" value="DnaJ"/>
    <property type="match status" value="1"/>
</dbReference>
<gene>
    <name evidence="7" type="ORF">EXIGLDRAFT_623955</name>
</gene>
<reference evidence="7 8" key="1">
    <citation type="journal article" date="2016" name="Mol. Biol. Evol.">
        <title>Comparative Genomics of Early-Diverging Mushroom-Forming Fungi Provides Insights into the Origins of Lignocellulose Decay Capabilities.</title>
        <authorList>
            <person name="Nagy L.G."/>
            <person name="Riley R."/>
            <person name="Tritt A."/>
            <person name="Adam C."/>
            <person name="Daum C."/>
            <person name="Floudas D."/>
            <person name="Sun H."/>
            <person name="Yadav J.S."/>
            <person name="Pangilinan J."/>
            <person name="Larsson K.H."/>
            <person name="Matsuura K."/>
            <person name="Barry K."/>
            <person name="Labutti K."/>
            <person name="Kuo R."/>
            <person name="Ohm R.A."/>
            <person name="Bhattacharya S.S."/>
            <person name="Shirouzu T."/>
            <person name="Yoshinaga Y."/>
            <person name="Martin F.M."/>
            <person name="Grigoriev I.V."/>
            <person name="Hibbett D.S."/>
        </authorList>
    </citation>
    <scope>NUCLEOTIDE SEQUENCE [LARGE SCALE GENOMIC DNA]</scope>
    <source>
        <strain evidence="7 8">HHB12029</strain>
    </source>
</reference>
<dbReference type="GO" id="GO:0000390">
    <property type="term" value="P:spliceosomal complex disassembly"/>
    <property type="evidence" value="ECO:0007669"/>
    <property type="project" value="TreeGrafter"/>
</dbReference>
<sequence>MSEVTIDPYELIGVAPDATEQQIKTAYRQRSLKVHPDRHPNNPDAAAKFHELNQAYNLLLDPAKKTALDESLRVKRARAERFKQFDSKRKNLVDDLEARERAFKKARVEKFESERARELEIERVKEEGRRKMRERE</sequence>
<protein>
    <submittedName>
        <fullName evidence="7">DnaJ-domain-containing protein</fullName>
    </submittedName>
</protein>
<dbReference type="InParanoid" id="A0A165DJ12"/>
<dbReference type="Pfam" id="PF00226">
    <property type="entry name" value="DnaJ"/>
    <property type="match status" value="1"/>
</dbReference>
<dbReference type="PROSITE" id="PS50076">
    <property type="entry name" value="DNAJ_2"/>
    <property type="match status" value="1"/>
</dbReference>
<dbReference type="PANTHER" id="PTHR44313">
    <property type="entry name" value="DNAJ HOMOLOG SUBFAMILY C MEMBER 17"/>
    <property type="match status" value="1"/>
</dbReference>
<keyword evidence="5" id="KW-0539">Nucleus</keyword>
<dbReference type="AlphaFoldDB" id="A0A165DJ12"/>
<feature type="domain" description="J" evidence="6">
    <location>
        <begin position="7"/>
        <end position="72"/>
    </location>
</feature>
<keyword evidence="3" id="KW-0963">Cytoplasm</keyword>
<dbReference type="InterPro" id="IPR036869">
    <property type="entry name" value="J_dom_sf"/>
</dbReference>
<evidence type="ECO:0000313" key="8">
    <source>
        <dbReference type="Proteomes" id="UP000077266"/>
    </source>
</evidence>
<dbReference type="Proteomes" id="UP000077266">
    <property type="component" value="Unassembled WGS sequence"/>
</dbReference>
<dbReference type="SMART" id="SM00271">
    <property type="entry name" value="DnaJ"/>
    <property type="match status" value="1"/>
</dbReference>
<proteinExistence type="predicted"/>
<dbReference type="Gene3D" id="1.10.287.110">
    <property type="entry name" value="DnaJ domain"/>
    <property type="match status" value="1"/>
</dbReference>
<evidence type="ECO:0000313" key="7">
    <source>
        <dbReference type="EMBL" id="KZV84661.1"/>
    </source>
</evidence>
<evidence type="ECO:0000256" key="1">
    <source>
        <dbReference type="ARBA" id="ARBA00004123"/>
    </source>
</evidence>
<evidence type="ECO:0000256" key="4">
    <source>
        <dbReference type="ARBA" id="ARBA00023186"/>
    </source>
</evidence>
<keyword evidence="4" id="KW-0143">Chaperone</keyword>
<dbReference type="GO" id="GO:0005737">
    <property type="term" value="C:cytoplasm"/>
    <property type="evidence" value="ECO:0007669"/>
    <property type="project" value="UniProtKB-SubCell"/>
</dbReference>
<organism evidence="7 8">
    <name type="scientific">Exidia glandulosa HHB12029</name>
    <dbReference type="NCBI Taxonomy" id="1314781"/>
    <lineage>
        <taxon>Eukaryota</taxon>
        <taxon>Fungi</taxon>
        <taxon>Dikarya</taxon>
        <taxon>Basidiomycota</taxon>
        <taxon>Agaricomycotina</taxon>
        <taxon>Agaricomycetes</taxon>
        <taxon>Auriculariales</taxon>
        <taxon>Exidiaceae</taxon>
        <taxon>Exidia</taxon>
    </lineage>
</organism>
<dbReference type="EMBL" id="KV426216">
    <property type="protein sequence ID" value="KZV84661.1"/>
    <property type="molecule type" value="Genomic_DNA"/>
</dbReference>
<dbReference type="InterPro" id="IPR052094">
    <property type="entry name" value="Pre-mRNA-splicing_ERAD"/>
</dbReference>
<dbReference type="PRINTS" id="PR00625">
    <property type="entry name" value="JDOMAIN"/>
</dbReference>
<evidence type="ECO:0000256" key="3">
    <source>
        <dbReference type="ARBA" id="ARBA00022490"/>
    </source>
</evidence>
<dbReference type="InterPro" id="IPR001623">
    <property type="entry name" value="DnaJ_domain"/>
</dbReference>